<dbReference type="RefSeq" id="WP_345539961.1">
    <property type="nucleotide sequence ID" value="NZ_BAABGJ010000073.1"/>
</dbReference>
<comment type="caution">
    <text evidence="1">The sequence shown here is derived from an EMBL/GenBank/DDBJ whole genome shotgun (WGS) entry which is preliminary data.</text>
</comment>
<proteinExistence type="predicted"/>
<name>A0ABP8I4N0_9BURK</name>
<dbReference type="Proteomes" id="UP001500975">
    <property type="component" value="Unassembled WGS sequence"/>
</dbReference>
<protein>
    <submittedName>
        <fullName evidence="1">Uncharacterized protein</fullName>
    </submittedName>
</protein>
<evidence type="ECO:0000313" key="1">
    <source>
        <dbReference type="EMBL" id="GAA4351018.1"/>
    </source>
</evidence>
<keyword evidence="2" id="KW-1185">Reference proteome</keyword>
<dbReference type="EMBL" id="BAABGJ010000073">
    <property type="protein sequence ID" value="GAA4351018.1"/>
    <property type="molecule type" value="Genomic_DNA"/>
</dbReference>
<accession>A0ABP8I4N0</accession>
<evidence type="ECO:0000313" key="2">
    <source>
        <dbReference type="Proteomes" id="UP001500975"/>
    </source>
</evidence>
<reference evidence="2" key="1">
    <citation type="journal article" date="2019" name="Int. J. Syst. Evol. Microbiol.">
        <title>The Global Catalogue of Microorganisms (GCM) 10K type strain sequencing project: providing services to taxonomists for standard genome sequencing and annotation.</title>
        <authorList>
            <consortium name="The Broad Institute Genomics Platform"/>
            <consortium name="The Broad Institute Genome Sequencing Center for Infectious Disease"/>
            <person name="Wu L."/>
            <person name="Ma J."/>
        </authorList>
    </citation>
    <scope>NUCLEOTIDE SEQUENCE [LARGE SCALE GENOMIC DNA]</scope>
    <source>
        <strain evidence="2">JCM 17804</strain>
    </source>
</reference>
<organism evidence="1 2">
    <name type="scientific">Variovorax defluvii</name>
    <dbReference type="NCBI Taxonomy" id="913761"/>
    <lineage>
        <taxon>Bacteria</taxon>
        <taxon>Pseudomonadati</taxon>
        <taxon>Pseudomonadota</taxon>
        <taxon>Betaproteobacteria</taxon>
        <taxon>Burkholderiales</taxon>
        <taxon>Comamonadaceae</taxon>
        <taxon>Variovorax</taxon>
    </lineage>
</organism>
<gene>
    <name evidence="1" type="ORF">GCM10023165_38870</name>
</gene>
<sequence length="91" mass="9964">MKPLVEIHRVGTDAFSYRIRAFVAGAEEAGDSGIFDSLAHCLFDAGASLGSYFSSVELNVDGLFVGAYAVDALRRHSKRMAERIEQHYQPA</sequence>